<reference evidence="2 3" key="1">
    <citation type="journal article" date="2010" name="Environ. Microbiol.">
        <title>Genomic analysis of oceanic cyanobacterial myoviruses compared with T4-like myoviruses from diverse hosts and environments.</title>
        <authorList>
            <person name="Sullivan M.B."/>
            <person name="Huang K.H."/>
            <person name="Ignacio-Espinoza J.C."/>
            <person name="Berlin A.M."/>
            <person name="Kelly L."/>
            <person name="Weigele P.R."/>
            <person name="DeFrancesco A.S."/>
            <person name="Kern S.E."/>
            <person name="Thompson L.R."/>
            <person name="Young S."/>
            <person name="Yandava C."/>
            <person name="Fu R."/>
            <person name="Krastins B."/>
            <person name="Chase M."/>
            <person name="Sarracino D."/>
            <person name="Osburne M.S."/>
            <person name="Henn M.R."/>
            <person name="Chisholm S.W."/>
        </authorList>
    </citation>
    <scope>NUCLEOTIDE SEQUENCE [LARGE SCALE GENOMIC DNA]</scope>
    <source>
        <strain evidence="2">NATL1A-15</strain>
    </source>
</reference>
<dbReference type="GeneID" id="10329499"/>
<name>E3SNM4_9CAUD</name>
<dbReference type="OrthoDB" id="4361at10239"/>
<feature type="compositionally biased region" description="Basic and acidic residues" evidence="1">
    <location>
        <begin position="8"/>
        <end position="25"/>
    </location>
</feature>
<gene>
    <name evidence="2" type="ORF">PSSM7_106</name>
</gene>
<feature type="region of interest" description="Disordered" evidence="1">
    <location>
        <begin position="346"/>
        <end position="380"/>
    </location>
</feature>
<evidence type="ECO:0000313" key="3">
    <source>
        <dbReference type="Proteomes" id="UP000006532"/>
    </source>
</evidence>
<protein>
    <submittedName>
        <fullName evidence="2">Uncharacterized protein</fullName>
    </submittedName>
</protein>
<feature type="compositionally biased region" description="Basic and acidic residues" evidence="1">
    <location>
        <begin position="33"/>
        <end position="62"/>
    </location>
</feature>
<feature type="region of interest" description="Disordered" evidence="1">
    <location>
        <begin position="199"/>
        <end position="232"/>
    </location>
</feature>
<feature type="region of interest" description="Disordered" evidence="1">
    <location>
        <begin position="1"/>
        <end position="151"/>
    </location>
</feature>
<proteinExistence type="predicted"/>
<feature type="compositionally biased region" description="Basic and acidic residues" evidence="1">
    <location>
        <begin position="82"/>
        <end position="119"/>
    </location>
</feature>
<feature type="compositionally biased region" description="Basic and acidic residues" evidence="1">
    <location>
        <begin position="127"/>
        <end position="146"/>
    </location>
</feature>
<sequence length="632" mass="70532">MDNMKATINERGDYWHPDPEKDKKLGGPGANQRAREDRADAAKPKSDPKKLRKGESYMDYAKRHGHKKSTPKKKSLLGRLGLRKEAYRVLAKDKGEEGKPSQFSYKDEKDAKKFADGIKSKGGKATVTKEHHQKDKDGKVIEHDDTTPSSVEEEIKMTRKAYSKIHKDFRSDMKNPRTTKYVPGKGTVSMPVKFVEEGKGYQPEIEHSKMGDAKKKAEKKRKEAEKSLPPHLKLDTMRKAFAHTNESIDLTEEWVDASIEVSADYFFAEGINEDGLDQIIDEVGLEDFVDFVIDPIEELNEERAARKASAKAPSYAKVKAKVDAGDAARKKAGKGEYADTAAAKRNYGDEEAPEGKTAKKKAVAKVTVRKPKAAPKKKAATVKKVEKAVKTAKKTQPTKPTSKKGLLGRVGDAVKKGVERHNKARAAGKVPEKRVKEFTKGFKKGVSGTVKFAGKVKKAVTNEERVEEALKQARKNVGASKCWDGYKAKGTKKKGGKEVPNCVKEEEIDEMNTELSSIKQKYKGKMTKSSVVKRIKGDDESKREFRNSYKKDIEGGYVGTHKPTKSNLKSALKKQNEEVVDEGIGDMAIKAIEKTNPPYISKRSDMMRKIKLKQLKSYLKKQDDKKKSASKD</sequence>
<dbReference type="RefSeq" id="YP_004324937.1">
    <property type="nucleotide sequence ID" value="NC_015290.1"/>
</dbReference>
<accession>E3SNM4</accession>
<feature type="compositionally biased region" description="Basic and acidic residues" evidence="1">
    <location>
        <begin position="166"/>
        <end position="175"/>
    </location>
</feature>
<dbReference type="KEGG" id="vg:10329499"/>
<organism evidence="2 3">
    <name type="scientific">Prochlorococcus phage P-SSM7</name>
    <dbReference type="NCBI Taxonomy" id="445688"/>
    <lineage>
        <taxon>Viruses</taxon>
        <taxon>Duplodnaviria</taxon>
        <taxon>Heunggongvirae</taxon>
        <taxon>Uroviricota</taxon>
        <taxon>Caudoviricetes</taxon>
        <taxon>Pantevenvirales</taxon>
        <taxon>Kyanoviridae</taxon>
        <taxon>Palaemonvirus</taxon>
        <taxon>Palaemonvirus pssm7</taxon>
    </lineage>
</organism>
<evidence type="ECO:0000256" key="1">
    <source>
        <dbReference type="SAM" id="MobiDB-lite"/>
    </source>
</evidence>
<feature type="compositionally biased region" description="Basic residues" evidence="1">
    <location>
        <begin position="63"/>
        <end position="76"/>
    </location>
</feature>
<feature type="region of interest" description="Disordered" evidence="1">
    <location>
        <begin position="166"/>
        <end position="186"/>
    </location>
</feature>
<dbReference type="EMBL" id="GU071103">
    <property type="protein sequence ID" value="ADO98997.1"/>
    <property type="molecule type" value="Genomic_DNA"/>
</dbReference>
<dbReference type="Proteomes" id="UP000006532">
    <property type="component" value="Segment"/>
</dbReference>
<feature type="compositionally biased region" description="Basic residues" evidence="1">
    <location>
        <begin position="358"/>
        <end position="380"/>
    </location>
</feature>
<evidence type="ECO:0000313" key="2">
    <source>
        <dbReference type="EMBL" id="ADO98997.1"/>
    </source>
</evidence>
<keyword evidence="3" id="KW-1185">Reference proteome</keyword>